<sequence>MDLGIEQQLLAHHAFQDADGLDHRGDRDPGNLPRLALGLVVAVAVAGGLEDLAVDQVPA</sequence>
<evidence type="ECO:0000313" key="1">
    <source>
        <dbReference type="EMBL" id="RBQ13926.1"/>
    </source>
</evidence>
<dbReference type="EMBL" id="QMEY01000042">
    <property type="protein sequence ID" value="RBQ13926.1"/>
    <property type="molecule type" value="Genomic_DNA"/>
</dbReference>
<keyword evidence="2" id="KW-1185">Reference proteome</keyword>
<protein>
    <submittedName>
        <fullName evidence="1">Uncharacterized protein</fullName>
    </submittedName>
</protein>
<dbReference type="AlphaFoldDB" id="A0A366LJ63"/>
<evidence type="ECO:0000313" key="2">
    <source>
        <dbReference type="Proteomes" id="UP000253303"/>
    </source>
</evidence>
<organism evidence="1 2">
    <name type="scientific">Spongiactinospora rosea</name>
    <dbReference type="NCBI Taxonomy" id="2248750"/>
    <lineage>
        <taxon>Bacteria</taxon>
        <taxon>Bacillati</taxon>
        <taxon>Actinomycetota</taxon>
        <taxon>Actinomycetes</taxon>
        <taxon>Streptosporangiales</taxon>
        <taxon>Streptosporangiaceae</taxon>
        <taxon>Spongiactinospora</taxon>
    </lineage>
</organism>
<reference evidence="1 2" key="1">
    <citation type="submission" date="2018-06" db="EMBL/GenBank/DDBJ databases">
        <title>Sphaerisporangium craniellae sp. nov., isolated from a marine sponge in the South China Sea.</title>
        <authorList>
            <person name="Li L."/>
        </authorList>
    </citation>
    <scope>NUCLEOTIDE SEQUENCE [LARGE SCALE GENOMIC DNA]</scope>
    <source>
        <strain evidence="1 2">LHW63015</strain>
    </source>
</reference>
<name>A0A366LJ63_9ACTN</name>
<accession>A0A366LJ63</accession>
<comment type="caution">
    <text evidence="1">The sequence shown here is derived from an EMBL/GenBank/DDBJ whole genome shotgun (WGS) entry which is preliminary data.</text>
</comment>
<dbReference type="RefSeq" id="WP_113986668.1">
    <property type="nucleotide sequence ID" value="NZ_QMEY01000042.1"/>
</dbReference>
<gene>
    <name evidence="1" type="ORF">DP939_43335</name>
</gene>
<dbReference type="Proteomes" id="UP000253303">
    <property type="component" value="Unassembled WGS sequence"/>
</dbReference>
<proteinExistence type="predicted"/>